<dbReference type="EMBL" id="CM001439">
    <property type="protein sequence ID" value="EHR50840.1"/>
    <property type="molecule type" value="Genomic_DNA"/>
</dbReference>
<reference evidence="1 2" key="1">
    <citation type="journal article" date="2012" name="Stand. Genomic Sci.">
        <title>Genome sequence of the ocean sediment bacterium Saccharomonospora marina type strain (XMU15(T)).</title>
        <authorList>
            <person name="Klenk H.P."/>
            <person name="Lu M."/>
            <person name="Lucas S."/>
            <person name="Lapidus A."/>
            <person name="Copeland A."/>
            <person name="Pitluck S."/>
            <person name="Goodwin L.A."/>
            <person name="Han C."/>
            <person name="Tapia R."/>
            <person name="Brambilla E.M."/>
            <person name="Potter G."/>
            <person name="Land M."/>
            <person name="Ivanova N."/>
            <person name="Rohde M."/>
            <person name="Goker M."/>
            <person name="Detter J.C."/>
            <person name="Li W.J."/>
            <person name="Kyrpides N.C."/>
            <person name="Woyke T."/>
        </authorList>
    </citation>
    <scope>NUCLEOTIDE SEQUENCE [LARGE SCALE GENOMIC DNA]</scope>
    <source>
        <strain evidence="1 2">XMU15</strain>
    </source>
</reference>
<dbReference type="AlphaFoldDB" id="H5X0P4"/>
<dbReference type="eggNOG" id="ENOG50321EB">
    <property type="taxonomic scope" value="Bacteria"/>
</dbReference>
<accession>H5X0P4</accession>
<dbReference type="RefSeq" id="WP_009154225.1">
    <property type="nucleotide sequence ID" value="NZ_CM001439.1"/>
</dbReference>
<dbReference type="OrthoDB" id="3636257at2"/>
<name>H5X0P4_9PSEU</name>
<dbReference type="HOGENOM" id="CLU_2635910_0_0_11"/>
<protein>
    <submittedName>
        <fullName evidence="1">Uncharacterized protein</fullName>
    </submittedName>
</protein>
<dbReference type="STRING" id="882083.SacmaDRAFT_2598"/>
<gene>
    <name evidence="1" type="ORF">SacmaDRAFT_2598</name>
</gene>
<proteinExistence type="predicted"/>
<keyword evidence="2" id="KW-1185">Reference proteome</keyword>
<sequence>MTKRAHDVHVGDRITYLASTPATWRGLCRHGTVVANPIADPYTAVVWIPTQPDESAEDTEPTWVRHDRVVDVASVE</sequence>
<evidence type="ECO:0000313" key="1">
    <source>
        <dbReference type="EMBL" id="EHR50840.1"/>
    </source>
</evidence>
<organism evidence="1 2">
    <name type="scientific">Saccharomonospora marina XMU15</name>
    <dbReference type="NCBI Taxonomy" id="882083"/>
    <lineage>
        <taxon>Bacteria</taxon>
        <taxon>Bacillati</taxon>
        <taxon>Actinomycetota</taxon>
        <taxon>Actinomycetes</taxon>
        <taxon>Pseudonocardiales</taxon>
        <taxon>Pseudonocardiaceae</taxon>
        <taxon>Saccharomonospora</taxon>
    </lineage>
</organism>
<evidence type="ECO:0000313" key="2">
    <source>
        <dbReference type="Proteomes" id="UP000004926"/>
    </source>
</evidence>
<dbReference type="Proteomes" id="UP000004926">
    <property type="component" value="Chromosome"/>
</dbReference>